<organism evidence="2 3">
    <name type="scientific">Jutongia hominis</name>
    <dbReference type="NCBI Taxonomy" id="2763664"/>
    <lineage>
        <taxon>Bacteria</taxon>
        <taxon>Bacillati</taxon>
        <taxon>Bacillota</taxon>
        <taxon>Clostridia</taxon>
        <taxon>Lachnospirales</taxon>
        <taxon>Lachnospiraceae</taxon>
        <taxon>Jutongia</taxon>
    </lineage>
</organism>
<dbReference type="EMBL" id="JACRSW010000014">
    <property type="protein sequence ID" value="MBC8556852.1"/>
    <property type="molecule type" value="Genomic_DNA"/>
</dbReference>
<evidence type="ECO:0000259" key="1">
    <source>
        <dbReference type="Pfam" id="PF07179"/>
    </source>
</evidence>
<dbReference type="InterPro" id="IPR009839">
    <property type="entry name" value="SseB_N"/>
</dbReference>
<evidence type="ECO:0000313" key="3">
    <source>
        <dbReference type="Proteomes" id="UP000637513"/>
    </source>
</evidence>
<protein>
    <submittedName>
        <fullName evidence="2">SseB family protein</fullName>
    </submittedName>
</protein>
<sequence length="306" mass="34834">MGNQKLENMLDEMRARTSEKKLPDDFIAMLKESDVIVPAIMPAGTDPEILHKLMEYSDKNMGLPPEANPQPCVLQNPAGQKYLPVFTSEEQVRNAPKESKFPLLMTMPFASCLQLLKQTEELSGIAVNPYSHNILFTPNAESKDGKKTVEVTIEQFHHLTRQRLESNYLPLQLFKRKQELFDDLRTRQGECMKELYNAVYDTEVACPYTEDDFEFMSLQISDELQIMQITMPKENAYPMTCPSVIVVWDAAAEEIYYFAIVAKDQNDRHIMRVEKNGTPVDCGVAPTEGSELSAVIDLVENLKETE</sequence>
<accession>A0ABR7MUC1</accession>
<keyword evidence="3" id="KW-1185">Reference proteome</keyword>
<evidence type="ECO:0000313" key="2">
    <source>
        <dbReference type="EMBL" id="MBC8556852.1"/>
    </source>
</evidence>
<gene>
    <name evidence="2" type="ORF">H8700_03920</name>
</gene>
<dbReference type="Pfam" id="PF07179">
    <property type="entry name" value="SseB"/>
    <property type="match status" value="1"/>
</dbReference>
<dbReference type="RefSeq" id="WP_249303262.1">
    <property type="nucleotide sequence ID" value="NZ_JACRSW010000014.1"/>
</dbReference>
<name>A0ABR7MUC1_9FIRM</name>
<comment type="caution">
    <text evidence="2">The sequence shown here is derived from an EMBL/GenBank/DDBJ whole genome shotgun (WGS) entry which is preliminary data.</text>
</comment>
<reference evidence="2 3" key="1">
    <citation type="submission" date="2020-08" db="EMBL/GenBank/DDBJ databases">
        <title>Genome public.</title>
        <authorList>
            <person name="Liu C."/>
            <person name="Sun Q."/>
        </authorList>
    </citation>
    <scope>NUCLEOTIDE SEQUENCE [LARGE SCALE GENOMIC DNA]</scope>
    <source>
        <strain evidence="2 3">BX3</strain>
    </source>
</reference>
<feature type="domain" description="SseB protein N-terminal" evidence="1">
    <location>
        <begin position="6"/>
        <end position="139"/>
    </location>
</feature>
<dbReference type="Proteomes" id="UP000637513">
    <property type="component" value="Unassembled WGS sequence"/>
</dbReference>
<proteinExistence type="predicted"/>